<dbReference type="InterPro" id="IPR037522">
    <property type="entry name" value="HD_GYP_dom"/>
</dbReference>
<evidence type="ECO:0000259" key="1">
    <source>
        <dbReference type="PROSITE" id="PS51832"/>
    </source>
</evidence>
<keyword evidence="3" id="KW-1185">Reference proteome</keyword>
<gene>
    <name evidence="2" type="ORF">QCO44_10190</name>
</gene>
<dbReference type="EMBL" id="JARVLH010000007">
    <property type="protein sequence ID" value="MEX5285992.1"/>
    <property type="molecule type" value="Genomic_DNA"/>
</dbReference>
<dbReference type="PANTHER" id="PTHR43155">
    <property type="entry name" value="CYCLIC DI-GMP PHOSPHODIESTERASE PA4108-RELATED"/>
    <property type="match status" value="1"/>
</dbReference>
<dbReference type="PROSITE" id="PS51832">
    <property type="entry name" value="HD_GYP"/>
    <property type="match status" value="1"/>
</dbReference>
<protein>
    <submittedName>
        <fullName evidence="2">HD domain-containing phosphohydrolase</fullName>
    </submittedName>
</protein>
<sequence length="377" mass="42174">MLKKYMVDQLKEGMIVGQAVHKEDMSVLLGEGTVLNQQMIDSLSERNIVSIQIKEDDPEGETSAPIPKAVQPQGGKVKTIPVKEAILDTGYVKEYDACFIELKSLYEVTKAHGSVDKDSAETLAQNILPLCSGAKAVAHIHNMTVSGEYLIHHSLHVAILAGLMGKWLKMSRKDQLRLITAGFLIDIGNLRIDQAILDKEGVLTPDERKIMQRHPNFGHEFIMAGELGKDKQIAEAVLQNHERNDGSGYPEGLLKAQIGDFARILAIMDMYDAMASNRSYAKKRSPFEVFNILSDDIMKGRLDTDYGFRFIRRVCHSLNGNWVKLSNGEAGKIIYIDESRLASLPVVQTMDGEFIDLNIRTDVKIEYLLTSREIEEE</sequence>
<dbReference type="RefSeq" id="WP_368847713.1">
    <property type="nucleotide sequence ID" value="NZ_CP194411.1"/>
</dbReference>
<dbReference type="CDD" id="cd00077">
    <property type="entry name" value="HDc"/>
    <property type="match status" value="1"/>
</dbReference>
<dbReference type="PANTHER" id="PTHR43155:SF2">
    <property type="entry name" value="CYCLIC DI-GMP PHOSPHODIESTERASE PA4108"/>
    <property type="match status" value="1"/>
</dbReference>
<organism evidence="2 3">
    <name type="scientific">Selenomonas sputigena</name>
    <dbReference type="NCBI Taxonomy" id="69823"/>
    <lineage>
        <taxon>Bacteria</taxon>
        <taxon>Bacillati</taxon>
        <taxon>Bacillota</taxon>
        <taxon>Negativicutes</taxon>
        <taxon>Selenomonadales</taxon>
        <taxon>Selenomonadaceae</taxon>
        <taxon>Selenomonas</taxon>
    </lineage>
</organism>
<feature type="domain" description="HD-GYP" evidence="1">
    <location>
        <begin position="124"/>
        <end position="327"/>
    </location>
</feature>
<evidence type="ECO:0000313" key="3">
    <source>
        <dbReference type="Proteomes" id="UP001559623"/>
    </source>
</evidence>
<dbReference type="Proteomes" id="UP001559623">
    <property type="component" value="Unassembled WGS sequence"/>
</dbReference>
<accession>A0ABV3X724</accession>
<comment type="caution">
    <text evidence="2">The sequence shown here is derived from an EMBL/GenBank/DDBJ whole genome shotgun (WGS) entry which is preliminary data.</text>
</comment>
<dbReference type="Pfam" id="PF13487">
    <property type="entry name" value="HD_5"/>
    <property type="match status" value="1"/>
</dbReference>
<dbReference type="InterPro" id="IPR003607">
    <property type="entry name" value="HD/PDEase_dom"/>
</dbReference>
<dbReference type="SMART" id="SM00471">
    <property type="entry name" value="HDc"/>
    <property type="match status" value="1"/>
</dbReference>
<evidence type="ECO:0000313" key="2">
    <source>
        <dbReference type="EMBL" id="MEX5285992.1"/>
    </source>
</evidence>
<reference evidence="2 3" key="1">
    <citation type="submission" date="2023-04" db="EMBL/GenBank/DDBJ databases">
        <title>Genome Sequence of Selenomonas sputigena ATCC 33150.</title>
        <authorList>
            <person name="Miller D.P."/>
            <person name="Anvari S."/>
            <person name="Polson S.W."/>
            <person name="Macdonald M."/>
            <person name="Mcdowell J.V."/>
        </authorList>
    </citation>
    <scope>NUCLEOTIDE SEQUENCE [LARGE SCALE GENOMIC DNA]</scope>
    <source>
        <strain evidence="2 3">ATCC 33150</strain>
    </source>
</reference>
<name>A0ABV3X724_9FIRM</name>
<dbReference type="Gene3D" id="1.10.3210.10">
    <property type="entry name" value="Hypothetical protein af1432"/>
    <property type="match status" value="1"/>
</dbReference>
<proteinExistence type="predicted"/>
<dbReference type="SUPFAM" id="SSF109604">
    <property type="entry name" value="HD-domain/PDEase-like"/>
    <property type="match status" value="1"/>
</dbReference>